<dbReference type="PROSITE" id="PS50887">
    <property type="entry name" value="GGDEF"/>
    <property type="match status" value="1"/>
</dbReference>
<dbReference type="Gene3D" id="3.30.450.20">
    <property type="entry name" value="PAS domain"/>
    <property type="match status" value="1"/>
</dbReference>
<dbReference type="InterPro" id="IPR029151">
    <property type="entry name" value="Sensor-like_sf"/>
</dbReference>
<dbReference type="InterPro" id="IPR000160">
    <property type="entry name" value="GGDEF_dom"/>
</dbReference>
<dbReference type="SUPFAM" id="SSF55073">
    <property type="entry name" value="Nucleotide cyclase"/>
    <property type="match status" value="1"/>
</dbReference>
<feature type="transmembrane region" description="Helical" evidence="6">
    <location>
        <begin position="362"/>
        <end position="385"/>
    </location>
</feature>
<evidence type="ECO:0000256" key="1">
    <source>
        <dbReference type="ARBA" id="ARBA00004651"/>
    </source>
</evidence>
<keyword evidence="4 6" id="KW-1133">Transmembrane helix</keyword>
<gene>
    <name evidence="9" type="ORF">CRM82_08145</name>
</gene>
<keyword evidence="3 6" id="KW-0812">Transmembrane</keyword>
<evidence type="ECO:0000313" key="10">
    <source>
        <dbReference type="Proteomes" id="UP000220246"/>
    </source>
</evidence>
<dbReference type="InterPro" id="IPR043128">
    <property type="entry name" value="Rev_trsase/Diguanyl_cyclase"/>
</dbReference>
<evidence type="ECO:0000313" key="9">
    <source>
        <dbReference type="EMBL" id="PEH88577.1"/>
    </source>
</evidence>
<proteinExistence type="predicted"/>
<protein>
    <submittedName>
        <fullName evidence="9">Sensor domain-containing diguanylate cyclase</fullName>
    </submittedName>
</protein>
<dbReference type="SMART" id="SM00267">
    <property type="entry name" value="GGDEF"/>
    <property type="match status" value="1"/>
</dbReference>
<evidence type="ECO:0000256" key="2">
    <source>
        <dbReference type="ARBA" id="ARBA00022475"/>
    </source>
</evidence>
<accession>A0A2A7UTI0</accession>
<keyword evidence="10" id="KW-1185">Reference proteome</keyword>
<dbReference type="Pfam" id="PF02743">
    <property type="entry name" value="dCache_1"/>
    <property type="match status" value="1"/>
</dbReference>
<dbReference type="GO" id="GO:0007165">
    <property type="term" value="P:signal transduction"/>
    <property type="evidence" value="ECO:0007669"/>
    <property type="project" value="InterPro"/>
</dbReference>
<keyword evidence="2" id="KW-1003">Cell membrane</keyword>
<feature type="domain" description="GGDEF" evidence="8">
    <location>
        <begin position="463"/>
        <end position="597"/>
    </location>
</feature>
<dbReference type="InterPro" id="IPR052163">
    <property type="entry name" value="DGC-Regulatory_Protein"/>
</dbReference>
<dbReference type="RefSeq" id="WP_083520530.1">
    <property type="nucleotide sequence ID" value="NZ_DALZQJ010000014.1"/>
</dbReference>
<dbReference type="SMART" id="SM00304">
    <property type="entry name" value="HAMP"/>
    <property type="match status" value="1"/>
</dbReference>
<comment type="caution">
    <text evidence="9">The sequence shown here is derived from an EMBL/GenBank/DDBJ whole genome shotgun (WGS) entry which is preliminary data.</text>
</comment>
<dbReference type="PANTHER" id="PTHR46663:SF2">
    <property type="entry name" value="GGDEF DOMAIN-CONTAINING PROTEIN"/>
    <property type="match status" value="1"/>
</dbReference>
<dbReference type="CDD" id="cd18774">
    <property type="entry name" value="PDC2_HK_sensor"/>
    <property type="match status" value="1"/>
</dbReference>
<evidence type="ECO:0000256" key="5">
    <source>
        <dbReference type="ARBA" id="ARBA00023136"/>
    </source>
</evidence>
<dbReference type="OrthoDB" id="9813903at2"/>
<feature type="transmembrane region" description="Helical" evidence="6">
    <location>
        <begin position="30"/>
        <end position="52"/>
    </location>
</feature>
<dbReference type="Gene3D" id="3.30.70.270">
    <property type="match status" value="1"/>
</dbReference>
<dbReference type="Gene3D" id="6.10.340.10">
    <property type="match status" value="1"/>
</dbReference>
<evidence type="ECO:0000259" key="7">
    <source>
        <dbReference type="PROSITE" id="PS50885"/>
    </source>
</evidence>
<dbReference type="CDD" id="cd01949">
    <property type="entry name" value="GGDEF"/>
    <property type="match status" value="1"/>
</dbReference>
<comment type="subcellular location">
    <subcellularLocation>
        <location evidence="1">Cell membrane</location>
        <topology evidence="1">Multi-pass membrane protein</topology>
    </subcellularLocation>
</comment>
<dbReference type="GO" id="GO:0005886">
    <property type="term" value="C:plasma membrane"/>
    <property type="evidence" value="ECO:0007669"/>
    <property type="project" value="UniProtKB-SubCell"/>
</dbReference>
<name>A0A2A7UTI0_COMTR</name>
<dbReference type="Pfam" id="PF00672">
    <property type="entry name" value="HAMP"/>
    <property type="match status" value="1"/>
</dbReference>
<dbReference type="STRING" id="1219032.GCA_001515545_02971"/>
<dbReference type="SUPFAM" id="SSF103190">
    <property type="entry name" value="Sensory domain-like"/>
    <property type="match status" value="1"/>
</dbReference>
<dbReference type="PANTHER" id="PTHR46663">
    <property type="entry name" value="DIGUANYLATE CYCLASE DGCT-RELATED"/>
    <property type="match status" value="1"/>
</dbReference>
<dbReference type="InterPro" id="IPR003660">
    <property type="entry name" value="HAMP_dom"/>
</dbReference>
<dbReference type="InterPro" id="IPR033479">
    <property type="entry name" value="dCache_1"/>
</dbReference>
<reference evidence="10" key="1">
    <citation type="submission" date="2017-09" db="EMBL/GenBank/DDBJ databases">
        <title>FDA dAtabase for Regulatory Grade micrObial Sequences (FDA-ARGOS): Supporting development and validation of Infectious Disease Dx tests.</title>
        <authorList>
            <person name="Minogue T."/>
            <person name="Wolcott M."/>
            <person name="Wasieloski L."/>
            <person name="Aguilar W."/>
            <person name="Moore D."/>
            <person name="Tallon L."/>
            <person name="Sadzewicz L."/>
            <person name="Ott S."/>
            <person name="Zhao X."/>
            <person name="Nagaraj S."/>
            <person name="Vavikolanu K."/>
            <person name="Aluvathingal J."/>
            <person name="Nadendla S."/>
            <person name="Sichtig H."/>
        </authorList>
    </citation>
    <scope>NUCLEOTIDE SEQUENCE [LARGE SCALE GENOMIC DNA]</scope>
    <source>
        <strain evidence="10">FDAARGOS_394</strain>
    </source>
</reference>
<dbReference type="Pfam" id="PF00990">
    <property type="entry name" value="GGDEF"/>
    <property type="match status" value="1"/>
</dbReference>
<dbReference type="CDD" id="cd06225">
    <property type="entry name" value="HAMP"/>
    <property type="match status" value="1"/>
</dbReference>
<dbReference type="NCBIfam" id="TIGR00254">
    <property type="entry name" value="GGDEF"/>
    <property type="match status" value="1"/>
</dbReference>
<dbReference type="InterPro" id="IPR029787">
    <property type="entry name" value="Nucleotide_cyclase"/>
</dbReference>
<dbReference type="AlphaFoldDB" id="A0A2A7UTI0"/>
<keyword evidence="5 6" id="KW-0472">Membrane</keyword>
<dbReference type="GeneID" id="80800569"/>
<sequence length="597" mass="65143">MPDSPAPAPPAAAAPVSTKSWNNTLKLSLLLPYVGLIVLLTATIGGITYWAGARTVSSLTERMLQEMVNRIGQSVVHHVSGSGAVLEAVFPTGMPAPDRIEDGWSDLRTRLWAATTLHPSTNDYVYYGNLRGQGAGLKRLHDHAAELRIKTESTAHRRYFRLEQIDGEEQFLFTEKGLFDPRTRPWFQQAQASPSHTWTSVYIDFSAHDLVVTRARRVLDTRGEFQGVVATDVSLLALNRFVNELGNSVQGRAFIIEPSGDLVAASGMANVRQKENGEMERISVHSVDDPLMEGVYKEIRHLFNVPARDDESSVAGKTMHMQDSQGNNLLVAYRRVLDGAGMNWVAVVAVPRTAMLADVSNLVEMVTIAGVLALACALIMGMRVFGKVADEVHQLSEAVRSMGQGAIDTPIDSRRTDELGDLARTFQGMRQELFTDRLTGVSNRSALQHVLAALTAGDAASAQPFALLFMDLNLFKALNDRWGHDNGDRALAEVAQRLRQQVRAADHVARLGGDEFVVVLRGVETPEMARALADKLVATLSAPLTTLEGIPAGETVHLGASVGIALYPADGQDVQTLLRQADQQMYQDKARRSTPAR</sequence>
<dbReference type="PROSITE" id="PS50885">
    <property type="entry name" value="HAMP"/>
    <property type="match status" value="1"/>
</dbReference>
<dbReference type="EMBL" id="PDEA01000001">
    <property type="protein sequence ID" value="PEH88577.1"/>
    <property type="molecule type" value="Genomic_DNA"/>
</dbReference>
<feature type="domain" description="HAMP" evidence="7">
    <location>
        <begin position="386"/>
        <end position="438"/>
    </location>
</feature>
<evidence type="ECO:0000256" key="3">
    <source>
        <dbReference type="ARBA" id="ARBA00022692"/>
    </source>
</evidence>
<evidence type="ECO:0000256" key="6">
    <source>
        <dbReference type="SAM" id="Phobius"/>
    </source>
</evidence>
<dbReference type="CDD" id="cd12913">
    <property type="entry name" value="PDC1_MCP_like"/>
    <property type="match status" value="1"/>
</dbReference>
<evidence type="ECO:0000259" key="8">
    <source>
        <dbReference type="PROSITE" id="PS50887"/>
    </source>
</evidence>
<organism evidence="9 10">
    <name type="scientific">Comamonas terrigena</name>
    <dbReference type="NCBI Taxonomy" id="32013"/>
    <lineage>
        <taxon>Bacteria</taxon>
        <taxon>Pseudomonadati</taxon>
        <taxon>Pseudomonadota</taxon>
        <taxon>Betaproteobacteria</taxon>
        <taxon>Burkholderiales</taxon>
        <taxon>Comamonadaceae</taxon>
        <taxon>Comamonas</taxon>
    </lineage>
</organism>
<dbReference type="SUPFAM" id="SSF158472">
    <property type="entry name" value="HAMP domain-like"/>
    <property type="match status" value="1"/>
</dbReference>
<evidence type="ECO:0000256" key="4">
    <source>
        <dbReference type="ARBA" id="ARBA00022989"/>
    </source>
</evidence>
<dbReference type="Proteomes" id="UP000220246">
    <property type="component" value="Unassembled WGS sequence"/>
</dbReference>